<dbReference type="InterPro" id="IPR001357">
    <property type="entry name" value="BRCT_dom"/>
</dbReference>
<evidence type="ECO:0000256" key="1">
    <source>
        <dbReference type="ARBA" id="ARBA00023172"/>
    </source>
</evidence>
<feature type="domain" description="BRCT" evidence="3">
    <location>
        <begin position="120"/>
        <end position="233"/>
    </location>
</feature>
<protein>
    <recommendedName>
        <fullName evidence="3">BRCT domain-containing protein</fullName>
    </recommendedName>
</protein>
<feature type="compositionally biased region" description="Basic and acidic residues" evidence="2">
    <location>
        <begin position="333"/>
        <end position="382"/>
    </location>
</feature>
<dbReference type="PROSITE" id="PS50172">
    <property type="entry name" value="BRCT"/>
    <property type="match status" value="2"/>
</dbReference>
<dbReference type="GO" id="GO:0006297">
    <property type="term" value="P:nucleotide-excision repair, DNA gap filling"/>
    <property type="evidence" value="ECO:0007669"/>
    <property type="project" value="TreeGrafter"/>
</dbReference>
<dbReference type="EMBL" id="KK914321">
    <property type="protein sequence ID" value="KDP41107.1"/>
    <property type="molecule type" value="Genomic_DNA"/>
</dbReference>
<feature type="domain" description="BRCT" evidence="3">
    <location>
        <begin position="1"/>
        <end position="62"/>
    </location>
</feature>
<proteinExistence type="predicted"/>
<dbReference type="GO" id="GO:0003910">
    <property type="term" value="F:DNA ligase (ATP) activity"/>
    <property type="evidence" value="ECO:0007669"/>
    <property type="project" value="InterPro"/>
</dbReference>
<evidence type="ECO:0000313" key="5">
    <source>
        <dbReference type="Proteomes" id="UP000027138"/>
    </source>
</evidence>
<dbReference type="InterPro" id="IPR029710">
    <property type="entry name" value="LIG4"/>
</dbReference>
<dbReference type="PANTHER" id="PTHR45997:SF1">
    <property type="entry name" value="DNA LIGASE 4"/>
    <property type="match status" value="1"/>
</dbReference>
<dbReference type="Pfam" id="PF16589">
    <property type="entry name" value="BRCT_2"/>
    <property type="match status" value="1"/>
</dbReference>
<evidence type="ECO:0000256" key="2">
    <source>
        <dbReference type="SAM" id="MobiDB-lite"/>
    </source>
</evidence>
<dbReference type="FunFam" id="3.40.50.10190:FF:000072">
    <property type="entry name" value="DNA ligase"/>
    <property type="match status" value="1"/>
</dbReference>
<organism evidence="4 5">
    <name type="scientific">Jatropha curcas</name>
    <name type="common">Barbados nut</name>
    <dbReference type="NCBI Taxonomy" id="180498"/>
    <lineage>
        <taxon>Eukaryota</taxon>
        <taxon>Viridiplantae</taxon>
        <taxon>Streptophyta</taxon>
        <taxon>Embryophyta</taxon>
        <taxon>Tracheophyta</taxon>
        <taxon>Spermatophyta</taxon>
        <taxon>Magnoliopsida</taxon>
        <taxon>eudicotyledons</taxon>
        <taxon>Gunneridae</taxon>
        <taxon>Pentapetalae</taxon>
        <taxon>rosids</taxon>
        <taxon>fabids</taxon>
        <taxon>Malpighiales</taxon>
        <taxon>Euphorbiaceae</taxon>
        <taxon>Crotonoideae</taxon>
        <taxon>Jatropheae</taxon>
        <taxon>Jatropha</taxon>
    </lineage>
</organism>
<dbReference type="GO" id="GO:0003677">
    <property type="term" value="F:DNA binding"/>
    <property type="evidence" value="ECO:0007669"/>
    <property type="project" value="InterPro"/>
</dbReference>
<gene>
    <name evidence="4" type="ORF">JCGZ_03237</name>
</gene>
<evidence type="ECO:0000259" key="3">
    <source>
        <dbReference type="PROSITE" id="PS50172"/>
    </source>
</evidence>
<evidence type="ECO:0000313" key="4">
    <source>
        <dbReference type="EMBL" id="KDP41107.1"/>
    </source>
</evidence>
<dbReference type="Gene3D" id="3.40.50.10190">
    <property type="entry name" value="BRCT domain"/>
    <property type="match status" value="2"/>
</dbReference>
<dbReference type="SUPFAM" id="SSF52113">
    <property type="entry name" value="BRCT domain"/>
    <property type="match status" value="2"/>
</dbReference>
<dbReference type="PANTHER" id="PTHR45997">
    <property type="entry name" value="DNA LIGASE 4"/>
    <property type="match status" value="1"/>
</dbReference>
<name>A0A067KY67_JATCU</name>
<dbReference type="STRING" id="180498.A0A067KY67"/>
<dbReference type="InterPro" id="IPR036420">
    <property type="entry name" value="BRCT_dom_sf"/>
</dbReference>
<reference evidence="4 5" key="1">
    <citation type="journal article" date="2014" name="PLoS ONE">
        <title>Global Analysis of Gene Expression Profiles in Physic Nut (Jatropha curcas L.) Seedlings Exposed to Salt Stress.</title>
        <authorList>
            <person name="Zhang L."/>
            <person name="Zhang C."/>
            <person name="Wu P."/>
            <person name="Chen Y."/>
            <person name="Li M."/>
            <person name="Jiang H."/>
            <person name="Wu G."/>
        </authorList>
    </citation>
    <scope>NUCLEOTIDE SEQUENCE [LARGE SCALE GENOMIC DNA]</scope>
    <source>
        <strain evidence="5">cv. GZQX0401</strain>
        <tissue evidence="4">Young leaves</tissue>
    </source>
</reference>
<keyword evidence="5" id="KW-1185">Reference proteome</keyword>
<dbReference type="Proteomes" id="UP000027138">
    <property type="component" value="Unassembled WGS sequence"/>
</dbReference>
<keyword evidence="1" id="KW-0233">DNA recombination</keyword>
<dbReference type="GO" id="GO:0006303">
    <property type="term" value="P:double-strand break repair via nonhomologous end joining"/>
    <property type="evidence" value="ECO:0007669"/>
    <property type="project" value="TreeGrafter"/>
</dbReference>
<accession>A0A067KY67</accession>
<dbReference type="GO" id="GO:0032807">
    <property type="term" value="C:DNA ligase IV complex"/>
    <property type="evidence" value="ECO:0007669"/>
    <property type="project" value="TreeGrafter"/>
</dbReference>
<feature type="region of interest" description="Disordered" evidence="2">
    <location>
        <begin position="257"/>
        <end position="394"/>
    </location>
</feature>
<feature type="compositionally biased region" description="Acidic residues" evidence="2">
    <location>
        <begin position="323"/>
        <end position="332"/>
    </location>
</feature>
<dbReference type="OrthoDB" id="151490at2759"/>
<dbReference type="GO" id="GO:0005524">
    <property type="term" value="F:ATP binding"/>
    <property type="evidence" value="ECO:0007669"/>
    <property type="project" value="InterPro"/>
</dbReference>
<feature type="compositionally biased region" description="Basic residues" evidence="2">
    <location>
        <begin position="284"/>
        <end position="311"/>
    </location>
</feature>
<dbReference type="GO" id="GO:0006310">
    <property type="term" value="P:DNA recombination"/>
    <property type="evidence" value="ECO:0007669"/>
    <property type="project" value="UniProtKB-KW"/>
</dbReference>
<feature type="compositionally biased region" description="Basic and acidic residues" evidence="2">
    <location>
        <begin position="441"/>
        <end position="456"/>
    </location>
</feature>
<dbReference type="AlphaFoldDB" id="A0A067KY67"/>
<feature type="region of interest" description="Disordered" evidence="2">
    <location>
        <begin position="441"/>
        <end position="470"/>
    </location>
</feature>
<sequence length="481" mass="54618">MVIENGGTFSMNLNKSVTHCIAAENKGIKYQAAKLHGDVIHCSWVLDCCSQKKLLPLQPKYFLFLSEASKKKLQEEIDEFSDSYYWDIDLADIKQLLENINASEDANRIEYYKRKYCPKDKWSLFYGCSVYFYLPTQFLTPDWETLLGLKSRRLKLEVLMGGGYVSNNLANATHMLVLTVPGISNIDFDALTKSFTGKDKYFLLNKRLSVIGYQWLEDSLEKQKKLEEETYSLKPSGLQELNIEKCNYDLDNDQKLPSFPGCQTEEQGRTSFEHASISASPKRDVKRKRGGLAGRSVKKGKAGISRARKTQTRVGKPAKICEYESDENNSSDDETKGEIKMSKNAEISKKSSEIKESKTEESESSHIHMSAENEVTERREDQSSDVEICEGQRDEWFDKTPNIAKGEGQYGKEKENSEKLEVMVDPVHAMLLDMIPGLGMKKMEKPKPFPDNERPAIDPTAPPAKKKKVSYKDIAGELLKD</sequence>